<dbReference type="RefSeq" id="WP_077850599.1">
    <property type="nucleotide sequence ID" value="NZ_CP096983.1"/>
</dbReference>
<evidence type="ECO:0000313" key="1">
    <source>
        <dbReference type="EMBL" id="URZ09711.1"/>
    </source>
</evidence>
<proteinExistence type="predicted"/>
<evidence type="ECO:0000313" key="2">
    <source>
        <dbReference type="Proteomes" id="UP000190951"/>
    </source>
</evidence>
<keyword evidence="2" id="KW-1185">Reference proteome</keyword>
<organism evidence="1 2">
    <name type="scientific">Clostridium felsineum</name>
    <dbReference type="NCBI Taxonomy" id="36839"/>
    <lineage>
        <taxon>Bacteria</taxon>
        <taxon>Bacillati</taxon>
        <taxon>Bacillota</taxon>
        <taxon>Clostridia</taxon>
        <taxon>Eubacteriales</taxon>
        <taxon>Clostridiaceae</taxon>
        <taxon>Clostridium</taxon>
    </lineage>
</organism>
<protein>
    <submittedName>
        <fullName evidence="1">Uncharacterized protein</fullName>
    </submittedName>
</protein>
<dbReference type="Proteomes" id="UP000190951">
    <property type="component" value="Chromosome"/>
</dbReference>
<dbReference type="Pfam" id="PF04308">
    <property type="entry name" value="RNaseH_like"/>
    <property type="match status" value="1"/>
</dbReference>
<dbReference type="InterPro" id="IPR007405">
    <property type="entry name" value="Phage_KVP40_Orf299"/>
</dbReference>
<dbReference type="PANTHER" id="PTHR39961:SF1">
    <property type="entry name" value="DUF458 DOMAIN-CONTAINING PROTEIN"/>
    <property type="match status" value="1"/>
</dbReference>
<reference evidence="1 2" key="1">
    <citation type="submission" date="2022-04" db="EMBL/GenBank/DDBJ databases">
        <title>Genome sequence of C. roseum typestrain.</title>
        <authorList>
            <person name="Poehlein A."/>
            <person name="Schoch T."/>
            <person name="Duerre P."/>
            <person name="Daniel R."/>
        </authorList>
    </citation>
    <scope>NUCLEOTIDE SEQUENCE [LARGE SCALE GENOMIC DNA]</scope>
    <source>
        <strain evidence="1 2">DSM 7320</strain>
    </source>
</reference>
<dbReference type="STRING" id="84029.CROST_20410"/>
<dbReference type="KEGG" id="crw:CROST_004040"/>
<sequence length="155" mass="17544">MHSKTFGDVSIDQMVLRIKDFILKDNTHKYKITIGTDSQNKNLTKVVVVVAIHRIGCGGIFFYDIKQVHKISNVRQKIYYETALSLELASKVSHAFAEANIQEDIEIHADIGTNKKGKTYPLINEITGWISGEGYKYQIKPYSYTASCIADRLSK</sequence>
<dbReference type="PANTHER" id="PTHR39961">
    <property type="entry name" value="HYPOTHETICAL CYTOSOLIC PROTEIN"/>
    <property type="match status" value="1"/>
</dbReference>
<name>A0A1S8L7F6_9CLOT</name>
<gene>
    <name evidence="1" type="ORF">CROST_004040</name>
</gene>
<dbReference type="AlphaFoldDB" id="A0A1S8L7F6"/>
<dbReference type="EMBL" id="CP096983">
    <property type="protein sequence ID" value="URZ09711.1"/>
    <property type="molecule type" value="Genomic_DNA"/>
</dbReference>
<accession>A0A1S8L7F6</accession>